<dbReference type="Proteomes" id="UP000253728">
    <property type="component" value="Unassembled WGS sequence"/>
</dbReference>
<keyword evidence="1" id="KW-0805">Transcription regulation</keyword>
<dbReference type="PANTHER" id="PTHR30363:SF8">
    <property type="entry name" value="DEOXYRIBOSE OPERON REPRESSOR"/>
    <property type="match status" value="1"/>
</dbReference>
<evidence type="ECO:0000259" key="4">
    <source>
        <dbReference type="PROSITE" id="PS51000"/>
    </source>
</evidence>
<dbReference type="Pfam" id="PF00455">
    <property type="entry name" value="DeoRC"/>
    <property type="match status" value="1"/>
</dbReference>
<dbReference type="EMBL" id="UFSP01000001">
    <property type="protein sequence ID" value="SSY95000.1"/>
    <property type="molecule type" value="Genomic_DNA"/>
</dbReference>
<accession>A0A336N546</accession>
<dbReference type="InterPro" id="IPR001034">
    <property type="entry name" value="DeoR_HTH"/>
</dbReference>
<protein>
    <submittedName>
        <fullName evidence="5">Deoxyribose operon repressor</fullName>
    </submittedName>
</protein>
<dbReference type="GO" id="GO:0003700">
    <property type="term" value="F:DNA-binding transcription factor activity"/>
    <property type="evidence" value="ECO:0007669"/>
    <property type="project" value="InterPro"/>
</dbReference>
<dbReference type="Gene3D" id="3.40.50.1360">
    <property type="match status" value="1"/>
</dbReference>
<dbReference type="InterPro" id="IPR014036">
    <property type="entry name" value="DeoR-like_C"/>
</dbReference>
<reference evidence="5 6" key="1">
    <citation type="submission" date="2018-06" db="EMBL/GenBank/DDBJ databases">
        <authorList>
            <consortium name="Pathogen Informatics"/>
            <person name="Doyle S."/>
        </authorList>
    </citation>
    <scope>NUCLEOTIDE SEQUENCE [LARGE SCALE GENOMIC DNA]</scope>
    <source>
        <strain evidence="5 6">NCTC5908</strain>
    </source>
</reference>
<dbReference type="SUPFAM" id="SSF100950">
    <property type="entry name" value="NagB/RpiA/CoA transferase-like"/>
    <property type="match status" value="1"/>
</dbReference>
<dbReference type="RefSeq" id="WP_005703475.1">
    <property type="nucleotide sequence ID" value="NZ_MAQF01000027.1"/>
</dbReference>
<evidence type="ECO:0000256" key="1">
    <source>
        <dbReference type="ARBA" id="ARBA00023015"/>
    </source>
</evidence>
<dbReference type="PROSITE" id="PS00894">
    <property type="entry name" value="HTH_DEOR_1"/>
    <property type="match status" value="1"/>
</dbReference>
<dbReference type="NCBIfam" id="NF007961">
    <property type="entry name" value="PRK10681.1"/>
    <property type="match status" value="1"/>
</dbReference>
<gene>
    <name evidence="5" type="primary">deoR</name>
    <name evidence="5" type="ORF">NCTC5908_01129</name>
</gene>
<feature type="domain" description="HTH deoR-type" evidence="4">
    <location>
        <begin position="5"/>
        <end position="57"/>
    </location>
</feature>
<dbReference type="GeneID" id="49634913"/>
<dbReference type="STRING" id="732.ADJ80_02245"/>
<sequence>MVKKQHSRVQKLEFLLKQMDKIHLRDAAEMLDVSEMTLRRDLSNDGSNVVLLGGYIVMNPQKSGNNYQIFDQQTRHVTEKMRVGKLAASLVKDGDVVFFDCGSTIPFIISQIDPSIKFTALCCSINSFMALQDKPYCDVILCGGHYSRHNSFFASIRLNNELDAICTTKAFISAAGVDIKQGVTCFSLEEVKVKQKAMAKTQQTILVFDHHKVHKTQQGYIGDLTQFDLLISNQPLPSAFGDVPQLQIK</sequence>
<keyword evidence="3" id="KW-0804">Transcription</keyword>
<name>A0A336N546_AGGAP</name>
<evidence type="ECO:0000313" key="5">
    <source>
        <dbReference type="EMBL" id="SSY95000.1"/>
    </source>
</evidence>
<evidence type="ECO:0000256" key="2">
    <source>
        <dbReference type="ARBA" id="ARBA00023125"/>
    </source>
</evidence>
<dbReference type="SMART" id="SM01134">
    <property type="entry name" value="DeoRC"/>
    <property type="match status" value="1"/>
</dbReference>
<dbReference type="InterPro" id="IPR018356">
    <property type="entry name" value="Tscrpt_reg_HTH_DeoR_CS"/>
</dbReference>
<dbReference type="PROSITE" id="PS51000">
    <property type="entry name" value="HTH_DEOR_2"/>
    <property type="match status" value="1"/>
</dbReference>
<dbReference type="SMART" id="SM00420">
    <property type="entry name" value="HTH_DEOR"/>
    <property type="match status" value="1"/>
</dbReference>
<dbReference type="InterPro" id="IPR037171">
    <property type="entry name" value="NagB/RpiA_transferase-like"/>
</dbReference>
<keyword evidence="2" id="KW-0238">DNA-binding</keyword>
<dbReference type="Pfam" id="PF08220">
    <property type="entry name" value="HTH_DeoR"/>
    <property type="match status" value="1"/>
</dbReference>
<dbReference type="InterPro" id="IPR050313">
    <property type="entry name" value="Carb_Metab_HTH_regulators"/>
</dbReference>
<evidence type="ECO:0000256" key="3">
    <source>
        <dbReference type="ARBA" id="ARBA00023163"/>
    </source>
</evidence>
<dbReference type="PANTHER" id="PTHR30363">
    <property type="entry name" value="HTH-TYPE TRANSCRIPTIONAL REGULATOR SRLR-RELATED"/>
    <property type="match status" value="1"/>
</dbReference>
<evidence type="ECO:0000313" key="6">
    <source>
        <dbReference type="Proteomes" id="UP000253728"/>
    </source>
</evidence>
<organism evidence="5 6">
    <name type="scientific">Aggregatibacter aphrophilus</name>
    <name type="common">Haemophilus aphrophilus</name>
    <dbReference type="NCBI Taxonomy" id="732"/>
    <lineage>
        <taxon>Bacteria</taxon>
        <taxon>Pseudomonadati</taxon>
        <taxon>Pseudomonadota</taxon>
        <taxon>Gammaproteobacteria</taxon>
        <taxon>Pasteurellales</taxon>
        <taxon>Pasteurellaceae</taxon>
        <taxon>Aggregatibacter</taxon>
    </lineage>
</organism>
<dbReference type="GO" id="GO:0003677">
    <property type="term" value="F:DNA binding"/>
    <property type="evidence" value="ECO:0007669"/>
    <property type="project" value="UniProtKB-KW"/>
</dbReference>
<dbReference type="AlphaFoldDB" id="A0A336N546"/>
<proteinExistence type="predicted"/>